<name>A0A1M6XXI9_9FLAO</name>
<dbReference type="InterPro" id="IPR000073">
    <property type="entry name" value="AB_hydrolase_1"/>
</dbReference>
<evidence type="ECO:0000256" key="1">
    <source>
        <dbReference type="ARBA" id="ARBA00022801"/>
    </source>
</evidence>
<evidence type="ECO:0000256" key="2">
    <source>
        <dbReference type="SAM" id="SignalP"/>
    </source>
</evidence>
<dbReference type="Proteomes" id="UP000184069">
    <property type="component" value="Unassembled WGS sequence"/>
</dbReference>
<evidence type="ECO:0000313" key="5">
    <source>
        <dbReference type="Proteomes" id="UP000184069"/>
    </source>
</evidence>
<keyword evidence="1" id="KW-0378">Hydrolase</keyword>
<dbReference type="Pfam" id="PF00561">
    <property type="entry name" value="Abhydrolase_1"/>
    <property type="match status" value="1"/>
</dbReference>
<protein>
    <submittedName>
        <fullName evidence="4">Pimeloyl-ACP methyl ester carboxylesterase</fullName>
    </submittedName>
</protein>
<dbReference type="GO" id="GO:0016020">
    <property type="term" value="C:membrane"/>
    <property type="evidence" value="ECO:0007669"/>
    <property type="project" value="TreeGrafter"/>
</dbReference>
<dbReference type="OrthoDB" id="9796770at2"/>
<dbReference type="SUPFAM" id="SSF53474">
    <property type="entry name" value="alpha/beta-Hydrolases"/>
    <property type="match status" value="1"/>
</dbReference>
<dbReference type="InterPro" id="IPR050266">
    <property type="entry name" value="AB_hydrolase_sf"/>
</dbReference>
<dbReference type="GO" id="GO:0016787">
    <property type="term" value="F:hydrolase activity"/>
    <property type="evidence" value="ECO:0007669"/>
    <property type="project" value="UniProtKB-KW"/>
</dbReference>
<keyword evidence="2" id="KW-0732">Signal</keyword>
<proteinExistence type="predicted"/>
<feature type="domain" description="AB hydrolase-1" evidence="3">
    <location>
        <begin position="59"/>
        <end position="306"/>
    </location>
</feature>
<dbReference type="Gene3D" id="3.40.50.1820">
    <property type="entry name" value="alpha/beta hydrolase"/>
    <property type="match status" value="1"/>
</dbReference>
<evidence type="ECO:0000313" key="4">
    <source>
        <dbReference type="EMBL" id="SHL10711.1"/>
    </source>
</evidence>
<dbReference type="STRING" id="1423959.SAMN05444407_102264"/>
<dbReference type="InterPro" id="IPR029058">
    <property type="entry name" value="AB_hydrolase_fold"/>
</dbReference>
<feature type="signal peptide" evidence="2">
    <location>
        <begin position="1"/>
        <end position="25"/>
    </location>
</feature>
<dbReference type="RefSeq" id="WP_083188809.1">
    <property type="nucleotide sequence ID" value="NZ_FRBM01000002.1"/>
</dbReference>
<dbReference type="PANTHER" id="PTHR43798">
    <property type="entry name" value="MONOACYLGLYCEROL LIPASE"/>
    <property type="match status" value="1"/>
</dbReference>
<accession>A0A1M6XXI9</accession>
<reference evidence="4 5" key="1">
    <citation type="submission" date="2016-11" db="EMBL/GenBank/DDBJ databases">
        <authorList>
            <person name="Jaros S."/>
            <person name="Januszkiewicz K."/>
            <person name="Wedrychowicz H."/>
        </authorList>
    </citation>
    <scope>NUCLEOTIDE SEQUENCE [LARGE SCALE GENOMIC DNA]</scope>
    <source>
        <strain evidence="4 5">DSM 27621</strain>
    </source>
</reference>
<sequence>MKLKTKQLTCVVLLCFMCFFNQSFGQSKDYSEWYLRTPDSLDVYNQDIYVREMGTGKDTVVVIHGGFGANHEYMLDAIQGLEDRYHFVLYDQRGSLLSPGPKEKLTFQKNVADLDLLIRQLGTGKVKIMAHSMGTLVAMEYLSQHPEKVSNLVLVGAIPAKSDSMIGVFSKRTEDQLKFLASRPEVKALPIYKRYKELKGNFTSDRERSDFNRMSYAASNIYKIDRYKLMKGGFHYYKEDASVMSETVNWKYDYRKFLNDNAKTTFIFGDHDFLDFNGEVHQELMKNYKNIKFRLIKSAGHNIWIDQPEIFRKELENALKR</sequence>
<feature type="chain" id="PRO_5012184064" evidence="2">
    <location>
        <begin position="26"/>
        <end position="321"/>
    </location>
</feature>
<dbReference type="PANTHER" id="PTHR43798:SF31">
    <property type="entry name" value="AB HYDROLASE SUPERFAMILY PROTEIN YCLE"/>
    <property type="match status" value="1"/>
</dbReference>
<dbReference type="AlphaFoldDB" id="A0A1M6XXI9"/>
<organism evidence="4 5">
    <name type="scientific">Chryseobacterium contaminans</name>
    <dbReference type="NCBI Taxonomy" id="1423959"/>
    <lineage>
        <taxon>Bacteria</taxon>
        <taxon>Pseudomonadati</taxon>
        <taxon>Bacteroidota</taxon>
        <taxon>Flavobacteriia</taxon>
        <taxon>Flavobacteriales</taxon>
        <taxon>Weeksellaceae</taxon>
        <taxon>Chryseobacterium group</taxon>
        <taxon>Chryseobacterium</taxon>
    </lineage>
</organism>
<dbReference type="EMBL" id="FRBM01000002">
    <property type="protein sequence ID" value="SHL10711.1"/>
    <property type="molecule type" value="Genomic_DNA"/>
</dbReference>
<evidence type="ECO:0000259" key="3">
    <source>
        <dbReference type="Pfam" id="PF00561"/>
    </source>
</evidence>
<gene>
    <name evidence="4" type="ORF">SAMN05444407_102264</name>
</gene>